<dbReference type="GO" id="GO:0046872">
    <property type="term" value="F:metal ion binding"/>
    <property type="evidence" value="ECO:0007669"/>
    <property type="project" value="UniProtKB-KW"/>
</dbReference>
<evidence type="ECO:0000256" key="3">
    <source>
        <dbReference type="ARBA" id="ARBA00022801"/>
    </source>
</evidence>
<keyword evidence="8" id="KW-1015">Disulfide bond</keyword>
<dbReference type="GO" id="GO:0006508">
    <property type="term" value="P:proteolysis"/>
    <property type="evidence" value="ECO:0007669"/>
    <property type="project" value="UniProtKB-KW"/>
</dbReference>
<protein>
    <submittedName>
        <fullName evidence="11">Protease LasA</fullName>
        <ecNumber evidence="11">3.4.24.-</ecNumber>
    </submittedName>
</protein>
<dbReference type="GO" id="GO:0004222">
    <property type="term" value="F:metalloendopeptidase activity"/>
    <property type="evidence" value="ECO:0007669"/>
    <property type="project" value="InterPro"/>
</dbReference>
<evidence type="ECO:0000256" key="7">
    <source>
        <dbReference type="PIRSR" id="PIRSR600841-2"/>
    </source>
</evidence>
<dbReference type="CDD" id="cd12797">
    <property type="entry name" value="M23_peptidase"/>
    <property type="match status" value="1"/>
</dbReference>
<dbReference type="InterPro" id="IPR016047">
    <property type="entry name" value="M23ase_b-sheet_dom"/>
</dbReference>
<dbReference type="PANTHER" id="PTHR21666:SF288">
    <property type="entry name" value="CELL DIVISION PROTEIN YTFB"/>
    <property type="match status" value="1"/>
</dbReference>
<dbReference type="EMBL" id="FQXZ01000005">
    <property type="protein sequence ID" value="SHH72312.1"/>
    <property type="molecule type" value="Genomic_DNA"/>
</dbReference>
<dbReference type="RefSeq" id="WP_084193175.1">
    <property type="nucleotide sequence ID" value="NZ_FQXZ01000005.1"/>
</dbReference>
<reference evidence="11 12" key="1">
    <citation type="submission" date="2016-11" db="EMBL/GenBank/DDBJ databases">
        <authorList>
            <person name="Jaros S."/>
            <person name="Januszkiewicz K."/>
            <person name="Wedrychowicz H."/>
        </authorList>
    </citation>
    <scope>NUCLEOTIDE SEQUENCE [LARGE SCALE GENOMIC DNA]</scope>
    <source>
        <strain evidence="11 12">CECT 7868</strain>
    </source>
</reference>
<sequence length="379" mass="42533">MFQKTTISLALSVLIGGSISAVSAHSFYTHVDTPAVKASQLAEQQVPRQLVSESQFVFRPVKRPFDIQSFFEQHAPQWAFLSESLTHWAGITSVDPRIIITTLAVTENWPDTEAPGLAKKALFKEKVSHLTNHLSQYFYSYRSGDYELSSYSPSTLALMNELASYSDWKKWQKQYQDWFGTVDPSSLLSTQSLRASSKLPESGFLQMPWRRGYNWVPNGPHSYTGSGYPLSSFDVSYDWPQWGATTYDVAAANAGTVSVLSSCEVRVTNENGWATNYYHMDGIQVTNGQYVKQNTVLGYYAGNKSQALCSGGSSTGPHLHFSVLYNGVYNSIDGISFGPYQVHVGRYSYDDNCSYAYMTDTRSNKKVCFWNRIDNPVNY</sequence>
<dbReference type="Gene3D" id="2.70.70.10">
    <property type="entry name" value="Glucose Permease (Domain IIA)"/>
    <property type="match status" value="1"/>
</dbReference>
<evidence type="ECO:0000256" key="4">
    <source>
        <dbReference type="ARBA" id="ARBA00022833"/>
    </source>
</evidence>
<evidence type="ECO:0000256" key="5">
    <source>
        <dbReference type="ARBA" id="ARBA00023049"/>
    </source>
</evidence>
<keyword evidence="4 7" id="KW-0862">Zinc</keyword>
<keyword evidence="12" id="KW-1185">Reference proteome</keyword>
<evidence type="ECO:0000313" key="12">
    <source>
        <dbReference type="Proteomes" id="UP000184608"/>
    </source>
</evidence>
<dbReference type="SUPFAM" id="SSF51261">
    <property type="entry name" value="Duplicated hybrid motif"/>
    <property type="match status" value="1"/>
</dbReference>
<feature type="disulfide bond" evidence="8">
    <location>
        <begin position="353"/>
        <end position="368"/>
    </location>
</feature>
<evidence type="ECO:0000256" key="6">
    <source>
        <dbReference type="PIRSR" id="PIRSR600841-1"/>
    </source>
</evidence>
<accession>A0A1M5VAK0</accession>
<dbReference type="PRINTS" id="PR00933">
    <property type="entry name" value="BLYTICPTASE"/>
</dbReference>
<evidence type="ECO:0000256" key="1">
    <source>
        <dbReference type="ARBA" id="ARBA00022670"/>
    </source>
</evidence>
<dbReference type="OrthoDB" id="6188067at2"/>
<keyword evidence="5" id="KW-0482">Metalloprotease</keyword>
<feature type="binding site" evidence="7">
    <location>
        <position position="234"/>
    </location>
    <ligand>
        <name>Zn(2+)</name>
        <dbReference type="ChEBI" id="CHEBI:29105"/>
    </ligand>
</feature>
<dbReference type="InterPro" id="IPR011055">
    <property type="entry name" value="Dup_hybrid_motif"/>
</dbReference>
<feature type="binding site" evidence="7">
    <location>
        <position position="221"/>
    </location>
    <ligand>
        <name>Zn(2+)</name>
        <dbReference type="ChEBI" id="CHEBI:29105"/>
    </ligand>
</feature>
<dbReference type="Pfam" id="PF01551">
    <property type="entry name" value="Peptidase_M23"/>
    <property type="match status" value="1"/>
</dbReference>
<evidence type="ECO:0000259" key="10">
    <source>
        <dbReference type="Pfam" id="PF01551"/>
    </source>
</evidence>
<feature type="disulfide bond" evidence="8">
    <location>
        <begin position="263"/>
        <end position="309"/>
    </location>
</feature>
<name>A0A1M5VAK0_9VIBR</name>
<dbReference type="EC" id="3.4.24.-" evidence="11"/>
<dbReference type="PANTHER" id="PTHR21666">
    <property type="entry name" value="PEPTIDASE-RELATED"/>
    <property type="match status" value="1"/>
</dbReference>
<comment type="cofactor">
    <cofactor evidence="7">
        <name>Zn(2+)</name>
        <dbReference type="ChEBI" id="CHEBI:29105"/>
    </cofactor>
    <text evidence="7">Binds 1 zinc ion per subunit.</text>
</comment>
<evidence type="ECO:0000256" key="8">
    <source>
        <dbReference type="PIRSR" id="PIRSR600841-3"/>
    </source>
</evidence>
<keyword evidence="3 11" id="KW-0378">Hydrolase</keyword>
<feature type="binding site" evidence="7">
    <location>
        <position position="320"/>
    </location>
    <ligand>
        <name>Zn(2+)</name>
        <dbReference type="ChEBI" id="CHEBI:29105"/>
    </ligand>
</feature>
<dbReference type="STRING" id="1216006.VA7868_00326"/>
<keyword evidence="1 11" id="KW-0645">Protease</keyword>
<evidence type="ECO:0000256" key="2">
    <source>
        <dbReference type="ARBA" id="ARBA00022723"/>
    </source>
</evidence>
<feature type="active site" description="Proton donor/acceptor" evidence="6">
    <location>
        <position position="279"/>
    </location>
</feature>
<dbReference type="InterPro" id="IPR050570">
    <property type="entry name" value="Cell_wall_metabolism_enzyme"/>
</dbReference>
<dbReference type="AlphaFoldDB" id="A0A1M5VAK0"/>
<feature type="signal peptide" evidence="9">
    <location>
        <begin position="1"/>
        <end position="24"/>
    </location>
</feature>
<feature type="active site" description="Proton donor/acceptor" evidence="6">
    <location>
        <position position="318"/>
    </location>
</feature>
<dbReference type="Proteomes" id="UP000184608">
    <property type="component" value="Unassembled WGS sequence"/>
</dbReference>
<keyword evidence="9" id="KW-0732">Signal</keyword>
<organism evidence="11 12">
    <name type="scientific">Vibrio aerogenes CECT 7868</name>
    <dbReference type="NCBI Taxonomy" id="1216006"/>
    <lineage>
        <taxon>Bacteria</taxon>
        <taxon>Pseudomonadati</taxon>
        <taxon>Pseudomonadota</taxon>
        <taxon>Gammaproteobacteria</taxon>
        <taxon>Vibrionales</taxon>
        <taxon>Vibrionaceae</taxon>
        <taxon>Vibrio</taxon>
    </lineage>
</organism>
<keyword evidence="2 7" id="KW-0479">Metal-binding</keyword>
<evidence type="ECO:0000313" key="11">
    <source>
        <dbReference type="EMBL" id="SHH72312.1"/>
    </source>
</evidence>
<feature type="chain" id="PRO_5012138399" evidence="9">
    <location>
        <begin position="25"/>
        <end position="379"/>
    </location>
</feature>
<gene>
    <name evidence="11" type="primary">lasA</name>
    <name evidence="11" type="ORF">VA7868_00326</name>
</gene>
<evidence type="ECO:0000256" key="9">
    <source>
        <dbReference type="SAM" id="SignalP"/>
    </source>
</evidence>
<proteinExistence type="predicted"/>
<dbReference type="InterPro" id="IPR000841">
    <property type="entry name" value="Pept_M23A_Blytic"/>
</dbReference>
<feature type="domain" description="M23ase beta-sheet core" evidence="10">
    <location>
        <begin position="248"/>
        <end position="328"/>
    </location>
</feature>